<dbReference type="GO" id="GO:0035438">
    <property type="term" value="F:cyclic-di-GMP binding"/>
    <property type="evidence" value="ECO:0007669"/>
    <property type="project" value="InterPro"/>
</dbReference>
<feature type="domain" description="PilZ" evidence="2">
    <location>
        <begin position="9"/>
        <end position="104"/>
    </location>
</feature>
<organism evidence="3 4">
    <name type="scientific">Alkalilimnicola ehrlichii</name>
    <dbReference type="NCBI Taxonomy" id="351052"/>
    <lineage>
        <taxon>Bacteria</taxon>
        <taxon>Pseudomonadati</taxon>
        <taxon>Pseudomonadota</taxon>
        <taxon>Gammaproteobacteria</taxon>
        <taxon>Chromatiales</taxon>
        <taxon>Ectothiorhodospiraceae</taxon>
        <taxon>Alkalilimnicola</taxon>
    </lineage>
</organism>
<accession>A0A3E0X1I7</accession>
<keyword evidence="1" id="KW-0973">c-di-GMP</keyword>
<sequence length="126" mass="14241">MTDTQAPGERRRYSRIPFDASAQLDEGTHSHEVRLLDISINGALLELDPQTPLDRGRRYRLSISLSTTATVIMEVRLRHRNGALAGFRCERIDLESLTHLRRLAELNLGDTALLERELAELFGTDS</sequence>
<dbReference type="RefSeq" id="WP_116301340.1">
    <property type="nucleotide sequence ID" value="NZ_NFZV01000004.1"/>
</dbReference>
<dbReference type="Proteomes" id="UP000256763">
    <property type="component" value="Unassembled WGS sequence"/>
</dbReference>
<gene>
    <name evidence="3" type="ORF">CAL65_06665</name>
</gene>
<name>A0A3E0X1I7_9GAMM</name>
<dbReference type="EMBL" id="NFZW01000005">
    <property type="protein sequence ID" value="RFA38027.1"/>
    <property type="molecule type" value="Genomic_DNA"/>
</dbReference>
<keyword evidence="4" id="KW-1185">Reference proteome</keyword>
<dbReference type="InterPro" id="IPR009875">
    <property type="entry name" value="PilZ_domain"/>
</dbReference>
<dbReference type="PIRSF" id="PIRSF028141">
    <property type="entry name" value="C-di-GMP_BP_PA4608"/>
    <property type="match status" value="1"/>
</dbReference>
<dbReference type="AlphaFoldDB" id="A0A3E0X1I7"/>
<protein>
    <recommendedName>
        <fullName evidence="1">Cyclic diguanosine monophosphate-binding protein</fullName>
        <shortName evidence="1">c-di-GMP-binding protein</shortName>
    </recommendedName>
    <alternativeName>
        <fullName evidence="1">Pilz domain-containing protein</fullName>
    </alternativeName>
</protein>
<comment type="caution">
    <text evidence="3">The sequence shown here is derived from an EMBL/GenBank/DDBJ whole genome shotgun (WGS) entry which is preliminary data.</text>
</comment>
<comment type="function">
    <text evidence="1">Binds the second messenger bis-(3'-5') cyclic dimeric guanosine monophosphate (c-di-GMP). Can bind two c-di-GMP molecules per monomer. May play a role in bacterial second-messenger regulated processes. Binding to c-di-GMP induces a conformational change of the C- and N-termini resulting in the exposure of a highly negative surface on one side of the protein to a possible effector protein.</text>
</comment>
<dbReference type="OrthoDB" id="5298508at2"/>
<evidence type="ECO:0000259" key="2">
    <source>
        <dbReference type="Pfam" id="PF07238"/>
    </source>
</evidence>
<dbReference type="Pfam" id="PF07238">
    <property type="entry name" value="PilZ"/>
    <property type="match status" value="1"/>
</dbReference>
<evidence type="ECO:0000313" key="4">
    <source>
        <dbReference type="Proteomes" id="UP000256763"/>
    </source>
</evidence>
<proteinExistence type="predicted"/>
<dbReference type="InterPro" id="IPR027021">
    <property type="entry name" value="C-di-GMP_BP_PA4608"/>
</dbReference>
<comment type="subunit">
    <text evidence="1">Monomer in both c-di-GMP-bound and free forms.</text>
</comment>
<dbReference type="SUPFAM" id="SSF141371">
    <property type="entry name" value="PilZ domain-like"/>
    <property type="match status" value="1"/>
</dbReference>
<evidence type="ECO:0000313" key="3">
    <source>
        <dbReference type="EMBL" id="RFA38027.1"/>
    </source>
</evidence>
<dbReference type="Gene3D" id="2.40.10.220">
    <property type="entry name" value="predicted glycosyltransferase like domains"/>
    <property type="match status" value="1"/>
</dbReference>
<evidence type="ECO:0000256" key="1">
    <source>
        <dbReference type="PIRNR" id="PIRNR028141"/>
    </source>
</evidence>
<keyword evidence="1" id="KW-0547">Nucleotide-binding</keyword>
<reference evidence="4" key="1">
    <citation type="submission" date="2017-05" db="EMBL/GenBank/DDBJ databases">
        <authorList>
            <person name="Sharma S."/>
            <person name="Sidhu C."/>
            <person name="Pinnaka A.K."/>
        </authorList>
    </citation>
    <scope>NUCLEOTIDE SEQUENCE [LARGE SCALE GENOMIC DNA]</scope>
    <source>
        <strain evidence="4">AK93</strain>
    </source>
</reference>